<protein>
    <recommendedName>
        <fullName evidence="3">RRM domain-containing protein</fullName>
    </recommendedName>
</protein>
<dbReference type="InterPro" id="IPR035979">
    <property type="entry name" value="RBD_domain_sf"/>
</dbReference>
<keyword evidence="5" id="KW-1185">Reference proteome</keyword>
<name>A0A7R9KHY3_9ACAR</name>
<evidence type="ECO:0000256" key="1">
    <source>
        <dbReference type="ARBA" id="ARBA00022884"/>
    </source>
</evidence>
<dbReference type="PROSITE" id="PS50102">
    <property type="entry name" value="RRM"/>
    <property type="match status" value="1"/>
</dbReference>
<accession>A0A7R9KHY3</accession>
<dbReference type="SMART" id="SM00360">
    <property type="entry name" value="RRM"/>
    <property type="match status" value="1"/>
</dbReference>
<evidence type="ECO:0000256" key="2">
    <source>
        <dbReference type="PROSITE-ProRule" id="PRU00176"/>
    </source>
</evidence>
<proteinExistence type="predicted"/>
<dbReference type="InterPro" id="IPR000504">
    <property type="entry name" value="RRM_dom"/>
</dbReference>
<feature type="domain" description="RRM" evidence="3">
    <location>
        <begin position="37"/>
        <end position="116"/>
    </location>
</feature>
<reference evidence="4" key="1">
    <citation type="submission" date="2020-11" db="EMBL/GenBank/DDBJ databases">
        <authorList>
            <person name="Tran Van P."/>
        </authorList>
    </citation>
    <scope>NUCLEOTIDE SEQUENCE</scope>
</reference>
<dbReference type="InterPro" id="IPR012677">
    <property type="entry name" value="Nucleotide-bd_a/b_plait_sf"/>
</dbReference>
<dbReference type="SUPFAM" id="SSF54928">
    <property type="entry name" value="RNA-binding domain, RBD"/>
    <property type="match status" value="1"/>
</dbReference>
<gene>
    <name evidence="4" type="ORF">OSB1V03_LOCUS2520</name>
</gene>
<organism evidence="4">
    <name type="scientific">Medioppia subpectinata</name>
    <dbReference type="NCBI Taxonomy" id="1979941"/>
    <lineage>
        <taxon>Eukaryota</taxon>
        <taxon>Metazoa</taxon>
        <taxon>Ecdysozoa</taxon>
        <taxon>Arthropoda</taxon>
        <taxon>Chelicerata</taxon>
        <taxon>Arachnida</taxon>
        <taxon>Acari</taxon>
        <taxon>Acariformes</taxon>
        <taxon>Sarcoptiformes</taxon>
        <taxon>Oribatida</taxon>
        <taxon>Brachypylina</taxon>
        <taxon>Oppioidea</taxon>
        <taxon>Oppiidae</taxon>
        <taxon>Medioppia</taxon>
    </lineage>
</organism>
<dbReference type="Proteomes" id="UP000759131">
    <property type="component" value="Unassembled WGS sequence"/>
</dbReference>
<evidence type="ECO:0000313" key="5">
    <source>
        <dbReference type="Proteomes" id="UP000759131"/>
    </source>
</evidence>
<dbReference type="Pfam" id="PF13893">
    <property type="entry name" value="RRM_5"/>
    <property type="match status" value="1"/>
</dbReference>
<dbReference type="Gene3D" id="3.30.70.330">
    <property type="match status" value="1"/>
</dbReference>
<evidence type="ECO:0000259" key="3">
    <source>
        <dbReference type="PROSITE" id="PS50102"/>
    </source>
</evidence>
<dbReference type="OrthoDB" id="6730379at2759"/>
<sequence>MPTRRARRVRTNRRPTAYRMAPMRRQKMGVRPDNEEGRLLLSNIGPNVTIDMIKEIFCIFGNVGKIVIHTTEDFIQTGTAEVWMSAGTDAVKAKGQLNSTDMFSDGRIIRIERSKLSSKLCKYWRTILKMIGKLSESANKEN</sequence>
<keyword evidence="1 2" id="KW-0694">RNA-binding</keyword>
<dbReference type="EMBL" id="OC855472">
    <property type="protein sequence ID" value="CAD7622051.1"/>
    <property type="molecule type" value="Genomic_DNA"/>
</dbReference>
<dbReference type="EMBL" id="CAJPIZ010000897">
    <property type="protein sequence ID" value="CAG2102481.1"/>
    <property type="molecule type" value="Genomic_DNA"/>
</dbReference>
<dbReference type="GO" id="GO:0003723">
    <property type="term" value="F:RNA binding"/>
    <property type="evidence" value="ECO:0007669"/>
    <property type="project" value="UniProtKB-UniRule"/>
</dbReference>
<evidence type="ECO:0000313" key="4">
    <source>
        <dbReference type="EMBL" id="CAD7622051.1"/>
    </source>
</evidence>
<dbReference type="AlphaFoldDB" id="A0A7R9KHY3"/>